<proteinExistence type="predicted"/>
<name>A0ABP9I1P3_9ACTN</name>
<dbReference type="InterPro" id="IPR007138">
    <property type="entry name" value="ABM_dom"/>
</dbReference>
<dbReference type="SUPFAM" id="SSF54909">
    <property type="entry name" value="Dimeric alpha+beta barrel"/>
    <property type="match status" value="1"/>
</dbReference>
<dbReference type="Proteomes" id="UP001500466">
    <property type="component" value="Unassembled WGS sequence"/>
</dbReference>
<keyword evidence="3" id="KW-1185">Reference proteome</keyword>
<evidence type="ECO:0000313" key="2">
    <source>
        <dbReference type="EMBL" id="GAA4985019.1"/>
    </source>
</evidence>
<dbReference type="EMBL" id="BAABHS010000029">
    <property type="protein sequence ID" value="GAA4985019.1"/>
    <property type="molecule type" value="Genomic_DNA"/>
</dbReference>
<organism evidence="2 3">
    <name type="scientific">Yinghuangia aomiensis</name>
    <dbReference type="NCBI Taxonomy" id="676205"/>
    <lineage>
        <taxon>Bacteria</taxon>
        <taxon>Bacillati</taxon>
        <taxon>Actinomycetota</taxon>
        <taxon>Actinomycetes</taxon>
        <taxon>Kitasatosporales</taxon>
        <taxon>Streptomycetaceae</taxon>
        <taxon>Yinghuangia</taxon>
    </lineage>
</organism>
<protein>
    <recommendedName>
        <fullName evidence="1">ABM domain-containing protein</fullName>
    </recommendedName>
</protein>
<dbReference type="Pfam" id="PF03992">
    <property type="entry name" value="ABM"/>
    <property type="match status" value="1"/>
</dbReference>
<dbReference type="RefSeq" id="WP_345679261.1">
    <property type="nucleotide sequence ID" value="NZ_BAABHS010000029.1"/>
</dbReference>
<gene>
    <name evidence="2" type="ORF">GCM10023205_64120</name>
</gene>
<accession>A0ABP9I1P3</accession>
<dbReference type="InterPro" id="IPR011008">
    <property type="entry name" value="Dimeric_a/b-barrel"/>
</dbReference>
<evidence type="ECO:0000313" key="3">
    <source>
        <dbReference type="Proteomes" id="UP001500466"/>
    </source>
</evidence>
<evidence type="ECO:0000259" key="1">
    <source>
        <dbReference type="Pfam" id="PF03992"/>
    </source>
</evidence>
<dbReference type="Gene3D" id="3.30.70.100">
    <property type="match status" value="1"/>
</dbReference>
<feature type="domain" description="ABM" evidence="1">
    <location>
        <begin position="12"/>
        <end position="70"/>
    </location>
</feature>
<reference evidence="3" key="1">
    <citation type="journal article" date="2019" name="Int. J. Syst. Evol. Microbiol.">
        <title>The Global Catalogue of Microorganisms (GCM) 10K type strain sequencing project: providing services to taxonomists for standard genome sequencing and annotation.</title>
        <authorList>
            <consortium name="The Broad Institute Genomics Platform"/>
            <consortium name="The Broad Institute Genome Sequencing Center for Infectious Disease"/>
            <person name="Wu L."/>
            <person name="Ma J."/>
        </authorList>
    </citation>
    <scope>NUCLEOTIDE SEQUENCE [LARGE SCALE GENOMIC DNA]</scope>
    <source>
        <strain evidence="3">JCM 17986</strain>
    </source>
</reference>
<comment type="caution">
    <text evidence="2">The sequence shown here is derived from an EMBL/GenBank/DDBJ whole genome shotgun (WGS) entry which is preliminary data.</text>
</comment>
<sequence>MVVFVEQLSLTGTEPEFRRIHQRIAEFMADRPGFVRWLLVRSTKDPGVFFNIAEWDAEESFRAAVAEPEFMVRLRPLFAVVAQDHSHMNDVVFSGFPAPEGTVPAAPGGAR</sequence>